<feature type="compositionally biased region" description="Polar residues" evidence="1">
    <location>
        <begin position="38"/>
        <end position="49"/>
    </location>
</feature>
<feature type="compositionally biased region" description="Polar residues" evidence="1">
    <location>
        <begin position="96"/>
        <end position="107"/>
    </location>
</feature>
<dbReference type="GO" id="GO:0005777">
    <property type="term" value="C:peroxisome"/>
    <property type="evidence" value="ECO:0007669"/>
    <property type="project" value="InterPro"/>
</dbReference>
<reference evidence="2" key="1">
    <citation type="submission" date="2020-11" db="EMBL/GenBank/DDBJ databases">
        <authorList>
            <person name="Tran Van P."/>
        </authorList>
    </citation>
    <scope>NUCLEOTIDE SEQUENCE</scope>
</reference>
<protein>
    <submittedName>
        <fullName evidence="2">Uncharacterized protein</fullName>
    </submittedName>
</protein>
<sequence length="850" mass="96122">MFVYQDNTGHVFYLRLHENVRAHNKLTSYVGRSDNEDNSPGQVSRSSSVASFYARKTPISSNISSTPIIDDVNSQTVDGRPRLRSFGERETVASPAESSTPCVTPQPSGIKPEDTVTLKVHGISEAGPEIKEELVQVLQNRMDDAVLEVLSVMLARNPMCKLTPDDVHFIQKPFHAPDSIIQFSVQSHAVPYLQALVFYLHQNILQFLYIPKYTDARPEYHFQDYSQPEASNKRVSEKDLFVYNQSTTSGNKGIACIALAVVDTQGHTIQHTNYAKPFINAYKKELKPDDFAALTSTMINKPDCAFKELSSQAVMEFRIWKQGRVNIESLTQKLSAAVRHALWDLLMEYRLLTTPIPELQFFPSSEPTTPNKVSGKKSMNILEVQQTSSSSTIGIKESHSILLPIGREKTETTLHEVYHTIMQPWLEFGVELGVPSIRKHTVSLTARHSLAVMLKEMQMLIISNAPDTHALVFCSSTIPDRGNKQTFLACQGLTTIKELIPHSEEGSTCLVLGRNFNQWQACIIDANNYDADILNPKAPKSYQKFSPLLSTQSDLIQFVPRQRFFFSIVTNHQIVIYSYNWSKERIDTLMRQATSLGQWLSARSCLLSSIMSQKLGLFHNQEIMRERQYANSEKTPNPFIHPKPEVEQMIKFYPGGSPQKDPIIRHSTSSPGSSTPNKITRSGLQDVFYDNKPGKPMKHFIKTLNMDPVSRNAQQFLRTQQQDRKAATRDHSLIALSDLASSTPLVGSNVVRNHQHLRSPVKSPSIIMAQSSKSPYILDEKWHHMLCANFVQEYKQYLQTLGFIPIHSQPSTPRKGYRLISTLCQYLVDLDYQNVLGQNLLQLLEQVKVN</sequence>
<evidence type="ECO:0000313" key="2">
    <source>
        <dbReference type="EMBL" id="CAD7606262.1"/>
    </source>
</evidence>
<proteinExistence type="predicted"/>
<dbReference type="PANTHER" id="PTHR14918">
    <property type="entry name" value="KICSTOR COMPLEX PROTEIN SZT2"/>
    <property type="match status" value="1"/>
</dbReference>
<dbReference type="EMBL" id="OE844811">
    <property type="protein sequence ID" value="CAD7606262.1"/>
    <property type="molecule type" value="Genomic_DNA"/>
</dbReference>
<name>A0A7R9K623_TIMGE</name>
<gene>
    <name evidence="2" type="ORF">TGEB3V08_LOCUS9772</name>
</gene>
<feature type="region of interest" description="Disordered" evidence="1">
    <location>
        <begin position="30"/>
        <end position="49"/>
    </location>
</feature>
<evidence type="ECO:0000256" key="1">
    <source>
        <dbReference type="SAM" id="MobiDB-lite"/>
    </source>
</evidence>
<accession>A0A7R9K623</accession>
<feature type="compositionally biased region" description="Basic and acidic residues" evidence="1">
    <location>
        <begin position="79"/>
        <end position="91"/>
    </location>
</feature>
<dbReference type="AlphaFoldDB" id="A0A7R9K623"/>
<organism evidence="2">
    <name type="scientific">Timema genevievae</name>
    <name type="common">Walking stick</name>
    <dbReference type="NCBI Taxonomy" id="629358"/>
    <lineage>
        <taxon>Eukaryota</taxon>
        <taxon>Metazoa</taxon>
        <taxon>Ecdysozoa</taxon>
        <taxon>Arthropoda</taxon>
        <taxon>Hexapoda</taxon>
        <taxon>Insecta</taxon>
        <taxon>Pterygota</taxon>
        <taxon>Neoptera</taxon>
        <taxon>Polyneoptera</taxon>
        <taxon>Phasmatodea</taxon>
        <taxon>Timematodea</taxon>
        <taxon>Timematoidea</taxon>
        <taxon>Timematidae</taxon>
        <taxon>Timema</taxon>
    </lineage>
</organism>
<dbReference type="PANTHER" id="PTHR14918:SF3">
    <property type="entry name" value="KICSTOR COMPLEX PROTEIN SZT2"/>
    <property type="match status" value="1"/>
</dbReference>
<dbReference type="InterPro" id="IPR033228">
    <property type="entry name" value="SZT2"/>
</dbReference>
<feature type="region of interest" description="Disordered" evidence="1">
    <location>
        <begin position="64"/>
        <end position="110"/>
    </location>
</feature>